<evidence type="ECO:0000313" key="10">
    <source>
        <dbReference type="Proteomes" id="UP000219439"/>
    </source>
</evidence>
<reference evidence="9 10" key="1">
    <citation type="submission" date="2017-09" db="EMBL/GenBank/DDBJ databases">
        <authorList>
            <person name="Ehlers B."/>
            <person name="Leendertz F.H."/>
        </authorList>
    </citation>
    <scope>NUCLEOTIDE SEQUENCE [LARGE SCALE GENOMIC DNA]</scope>
    <source>
        <strain evidence="9 10">DSM 18289</strain>
    </source>
</reference>
<evidence type="ECO:0000256" key="1">
    <source>
        <dbReference type="ARBA" id="ARBA00004651"/>
    </source>
</evidence>
<proteinExistence type="inferred from homology"/>
<feature type="transmembrane region" description="Helical" evidence="8">
    <location>
        <begin position="83"/>
        <end position="101"/>
    </location>
</feature>
<evidence type="ECO:0000256" key="2">
    <source>
        <dbReference type="ARBA" id="ARBA00009142"/>
    </source>
</evidence>
<evidence type="ECO:0000256" key="4">
    <source>
        <dbReference type="ARBA" id="ARBA00022475"/>
    </source>
</evidence>
<dbReference type="Proteomes" id="UP000219439">
    <property type="component" value="Unassembled WGS sequence"/>
</dbReference>
<keyword evidence="3" id="KW-0813">Transport</keyword>
<feature type="transmembrane region" description="Helical" evidence="8">
    <location>
        <begin position="175"/>
        <end position="194"/>
    </location>
</feature>
<feature type="transmembrane region" description="Helical" evidence="8">
    <location>
        <begin position="206"/>
        <end position="225"/>
    </location>
</feature>
<evidence type="ECO:0000256" key="5">
    <source>
        <dbReference type="ARBA" id="ARBA00022692"/>
    </source>
</evidence>
<keyword evidence="6 8" id="KW-1133">Transmembrane helix</keyword>
<dbReference type="InterPro" id="IPR002781">
    <property type="entry name" value="TM_pro_TauE-like"/>
</dbReference>
<feature type="transmembrane region" description="Helical" evidence="8">
    <location>
        <begin position="137"/>
        <end position="163"/>
    </location>
</feature>
<evidence type="ECO:0000256" key="3">
    <source>
        <dbReference type="ARBA" id="ARBA00022448"/>
    </source>
</evidence>
<dbReference type="AlphaFoldDB" id="A0A285NCK4"/>
<dbReference type="EMBL" id="OBEL01000001">
    <property type="protein sequence ID" value="SNZ05391.1"/>
    <property type="molecule type" value="Genomic_DNA"/>
</dbReference>
<accession>A0A285NCK4</accession>
<gene>
    <name evidence="9" type="ORF">SAMN06265368_0107</name>
</gene>
<feature type="transmembrane region" description="Helical" evidence="8">
    <location>
        <begin position="39"/>
        <end position="63"/>
    </location>
</feature>
<feature type="transmembrane region" description="Helical" evidence="8">
    <location>
        <begin position="237"/>
        <end position="255"/>
    </location>
</feature>
<keyword evidence="7 8" id="KW-0472">Membrane</keyword>
<dbReference type="Pfam" id="PF01925">
    <property type="entry name" value="TauE"/>
    <property type="match status" value="1"/>
</dbReference>
<comment type="similarity">
    <text evidence="2 8">Belongs to the 4-toluene sulfonate uptake permease (TSUP) (TC 2.A.102) family.</text>
</comment>
<dbReference type="PANTHER" id="PTHR30269">
    <property type="entry name" value="TRANSMEMBRANE PROTEIN YFCA"/>
    <property type="match status" value="1"/>
</dbReference>
<dbReference type="PANTHER" id="PTHR30269:SF32">
    <property type="entry name" value="MEMBRANE TRANSPORTER PROTEIN-RELATED"/>
    <property type="match status" value="1"/>
</dbReference>
<feature type="transmembrane region" description="Helical" evidence="8">
    <location>
        <begin position="12"/>
        <end position="32"/>
    </location>
</feature>
<evidence type="ECO:0000256" key="8">
    <source>
        <dbReference type="RuleBase" id="RU363041"/>
    </source>
</evidence>
<evidence type="ECO:0000313" key="9">
    <source>
        <dbReference type="EMBL" id="SNZ05391.1"/>
    </source>
</evidence>
<keyword evidence="5 8" id="KW-0812">Transmembrane</keyword>
<dbReference type="GO" id="GO:0005886">
    <property type="term" value="C:plasma membrane"/>
    <property type="evidence" value="ECO:0007669"/>
    <property type="project" value="UniProtKB-SubCell"/>
</dbReference>
<keyword evidence="10" id="KW-1185">Reference proteome</keyword>
<organism evidence="9 10">
    <name type="scientific">Cohaesibacter gelatinilyticus</name>
    <dbReference type="NCBI Taxonomy" id="372072"/>
    <lineage>
        <taxon>Bacteria</taxon>
        <taxon>Pseudomonadati</taxon>
        <taxon>Pseudomonadota</taxon>
        <taxon>Alphaproteobacteria</taxon>
        <taxon>Hyphomicrobiales</taxon>
        <taxon>Cohaesibacteraceae</taxon>
    </lineage>
</organism>
<dbReference type="RefSeq" id="WP_097151468.1">
    <property type="nucleotide sequence ID" value="NZ_OBEL01000001.1"/>
</dbReference>
<dbReference type="OrthoDB" id="9800873at2"/>
<evidence type="ECO:0000256" key="7">
    <source>
        <dbReference type="ARBA" id="ARBA00023136"/>
    </source>
</evidence>
<name>A0A285NCK4_9HYPH</name>
<sequence length="258" mass="27896">MIDALLHTVLDWPLLLLILLTFLLAGIVKGVIGMGLPTVAVGLVVLFHDLHTALVLFLAPTFVTNIWQALRGGYGRWLLRRLWLFYLLVFSMVFVGAQALVQFNMGLLTVILGGSLAFYALLSLRGLHLSISKPHEWWVGPVLGTANGISIGMTGALAVPGIMFLQSIGLKRDQLVQALGILFATSTLALSLALGNLEFLDEQLGLYSLLAIVPALIGMELGAKIRKGLGEANFRRIFFLANLGLGMLILVRGLVSLI</sequence>
<comment type="subcellular location">
    <subcellularLocation>
        <location evidence="1 8">Cell membrane</location>
        <topology evidence="1 8">Multi-pass membrane protein</topology>
    </subcellularLocation>
</comment>
<evidence type="ECO:0000256" key="6">
    <source>
        <dbReference type="ARBA" id="ARBA00022989"/>
    </source>
</evidence>
<keyword evidence="4 8" id="KW-1003">Cell membrane</keyword>
<protein>
    <recommendedName>
        <fullName evidence="8">Probable membrane transporter protein</fullName>
    </recommendedName>
</protein>
<feature type="transmembrane region" description="Helical" evidence="8">
    <location>
        <begin position="108"/>
        <end position="131"/>
    </location>
</feature>
<dbReference type="InterPro" id="IPR052017">
    <property type="entry name" value="TSUP"/>
</dbReference>